<dbReference type="OrthoDB" id="9762420at2"/>
<reference evidence="2 3" key="1">
    <citation type="journal article" date="2010" name="Stand. Genomic Sci.">
        <title>Complete genome sequence of Haliangium ochraceum type strain (SMP-2).</title>
        <authorList>
            <consortium name="US DOE Joint Genome Institute (JGI-PGF)"/>
            <person name="Ivanova N."/>
            <person name="Daum C."/>
            <person name="Lang E."/>
            <person name="Abt B."/>
            <person name="Kopitz M."/>
            <person name="Saunders E."/>
            <person name="Lapidus A."/>
            <person name="Lucas S."/>
            <person name="Glavina Del Rio T."/>
            <person name="Nolan M."/>
            <person name="Tice H."/>
            <person name="Copeland A."/>
            <person name="Cheng J.F."/>
            <person name="Chen F."/>
            <person name="Bruce D."/>
            <person name="Goodwin L."/>
            <person name="Pitluck S."/>
            <person name="Mavromatis K."/>
            <person name="Pati A."/>
            <person name="Mikhailova N."/>
            <person name="Chen A."/>
            <person name="Palaniappan K."/>
            <person name="Land M."/>
            <person name="Hauser L."/>
            <person name="Chang Y.J."/>
            <person name="Jeffries C.D."/>
            <person name="Detter J.C."/>
            <person name="Brettin T."/>
            <person name="Rohde M."/>
            <person name="Goker M."/>
            <person name="Bristow J."/>
            <person name="Markowitz V."/>
            <person name="Eisen J.A."/>
            <person name="Hugenholtz P."/>
            <person name="Kyrpides N.C."/>
            <person name="Klenk H.P."/>
        </authorList>
    </citation>
    <scope>NUCLEOTIDE SEQUENCE [LARGE SCALE GENOMIC DNA]</scope>
    <source>
        <strain evidence="3">DSM 14365 / CIP 107738 / JCM 11303 / AJ 13395 / SMP-2</strain>
    </source>
</reference>
<dbReference type="SUPFAM" id="SSF69349">
    <property type="entry name" value="Phage fibre proteins"/>
    <property type="match status" value="1"/>
</dbReference>
<evidence type="ECO:0000313" key="2">
    <source>
        <dbReference type="EMBL" id="ACY14094.1"/>
    </source>
</evidence>
<dbReference type="AlphaFoldDB" id="D0LVW0"/>
<dbReference type="InterPro" id="IPR037026">
    <property type="entry name" value="Vgr_OB-fold_dom_sf"/>
</dbReference>
<evidence type="ECO:0000259" key="1">
    <source>
        <dbReference type="Pfam" id="PF04717"/>
    </source>
</evidence>
<feature type="domain" description="Gp5/Type VI secretion system Vgr protein OB-fold" evidence="1">
    <location>
        <begin position="58"/>
        <end position="96"/>
    </location>
</feature>
<sequence>MDSIIQVIREIVRDELRSVRIGELGTVTSVFPIADTSGTDNFACSVMLRERGVELRSVPMATPHVGMVSCPQVGDLVLVTFVGGDANSPIIVGRLHSEQHRPPVHEDAELVIEAPYGGETRLSFKPDGSVLVVSSDAECQIGPDNHIAITGQDLSITADGDVTLTGAGALSISIDGDAEIAVQGNCSLETTDCAIKASGNIDLGEGGSGVITETSHKCYFTGAPLVGSQSVKAKD</sequence>
<evidence type="ECO:0000313" key="3">
    <source>
        <dbReference type="Proteomes" id="UP000001880"/>
    </source>
</evidence>
<gene>
    <name evidence="2" type="ordered locus">Hoch_1542</name>
</gene>
<dbReference type="InterPro" id="IPR006531">
    <property type="entry name" value="Gp5/Vgr_OB"/>
</dbReference>
<dbReference type="Proteomes" id="UP000001880">
    <property type="component" value="Chromosome"/>
</dbReference>
<name>D0LVW0_HALO1</name>
<dbReference type="SUPFAM" id="SSF69255">
    <property type="entry name" value="gp5 N-terminal domain-like"/>
    <property type="match status" value="1"/>
</dbReference>
<dbReference type="HOGENOM" id="CLU_085677_0_0_7"/>
<dbReference type="Gene3D" id="2.160.20.120">
    <property type="match status" value="1"/>
</dbReference>
<accession>D0LVW0</accession>
<dbReference type="Pfam" id="PF04717">
    <property type="entry name" value="Phage_base_V"/>
    <property type="match status" value="1"/>
</dbReference>
<dbReference type="KEGG" id="hoh:Hoch_1542"/>
<dbReference type="STRING" id="502025.Hoch_1542"/>
<organism evidence="2 3">
    <name type="scientific">Haliangium ochraceum (strain DSM 14365 / JCM 11303 / SMP-2)</name>
    <dbReference type="NCBI Taxonomy" id="502025"/>
    <lineage>
        <taxon>Bacteria</taxon>
        <taxon>Pseudomonadati</taxon>
        <taxon>Myxococcota</taxon>
        <taxon>Polyangia</taxon>
        <taxon>Haliangiales</taxon>
        <taxon>Kofleriaceae</taxon>
        <taxon>Haliangium</taxon>
    </lineage>
</organism>
<protein>
    <recommendedName>
        <fullName evidence="1">Gp5/Type VI secretion system Vgr protein OB-fold domain-containing protein</fullName>
    </recommendedName>
</protein>
<dbReference type="eggNOG" id="COG3501">
    <property type="taxonomic scope" value="Bacteria"/>
</dbReference>
<keyword evidence="3" id="KW-1185">Reference proteome</keyword>
<proteinExistence type="predicted"/>
<dbReference type="RefSeq" id="WP_012826703.1">
    <property type="nucleotide sequence ID" value="NC_013440.1"/>
</dbReference>
<dbReference type="Gene3D" id="2.40.50.230">
    <property type="entry name" value="Gp5 N-terminal domain"/>
    <property type="match status" value="1"/>
</dbReference>
<dbReference type="EMBL" id="CP001804">
    <property type="protein sequence ID" value="ACY14094.1"/>
    <property type="molecule type" value="Genomic_DNA"/>
</dbReference>